<comment type="caution">
    <text evidence="2">The sequence shown here is derived from an EMBL/GenBank/DDBJ whole genome shotgun (WGS) entry which is preliminary data.</text>
</comment>
<dbReference type="EMBL" id="AZAC01000034">
    <property type="protein sequence ID" value="KIX12131.1"/>
    <property type="molecule type" value="Genomic_DNA"/>
</dbReference>
<sequence>MTDILFITGRLAAPSLEKVLAKMAPEFSYKIKTLGISVAALMNTAFISRHLSTSEGCDKVVIPGSCKGDPEVISQKLGVDVVKGPCDLRDLPVFFGGERDMEGYGEYHVKIVAEMVDAFQMSLPEILAQANYYRNSGADLVDIGCPAQGSFDRVGEVVDMLKAEGFIVSLDTFDHKTIRQGLKHGIDLLLSVNSRNIDLAPELNCKTVVIPDFGQGLESLEKNAEILKNQGVDYILDPILDPLSFGFTKALVRFHKTRKRHPDTPILMGLGNLTELTEADSTGINTLMAGVMTELEVDYLLTTEVVQWARGSVRELDLARRQMFFAHKQRVLPKGLDSSLVCLKDRPFEILDEAALRQMQSQVKDRNYRIFTDFNQVYVFNRDLFLTGTDPADLFARLEVSSAGHAFYLGRELERACLAVRLGKKYLQEKPLDWGYLDFKE</sequence>
<protein>
    <submittedName>
        <fullName evidence="2">PTS mannitol transporter subunit IIABC</fullName>
    </submittedName>
</protein>
<name>A0A0D2J8S9_9BACT</name>
<dbReference type="AlphaFoldDB" id="A0A0D2J8S9"/>
<evidence type="ECO:0000259" key="1">
    <source>
        <dbReference type="PROSITE" id="PS50972"/>
    </source>
</evidence>
<dbReference type="PROSITE" id="PS50972">
    <property type="entry name" value="PTERIN_BINDING"/>
    <property type="match status" value="1"/>
</dbReference>
<dbReference type="InterPro" id="IPR000489">
    <property type="entry name" value="Pterin-binding_dom"/>
</dbReference>
<gene>
    <name evidence="2" type="ORF">X474_20280</name>
</gene>
<dbReference type="Pfam" id="PF20123">
    <property type="entry name" value="DUF6513"/>
    <property type="match status" value="1"/>
</dbReference>
<dbReference type="SUPFAM" id="SSF51717">
    <property type="entry name" value="Dihydropteroate synthetase-like"/>
    <property type="match status" value="1"/>
</dbReference>
<proteinExistence type="predicted"/>
<dbReference type="Pfam" id="PF00809">
    <property type="entry name" value="Pterin_bind"/>
    <property type="match status" value="1"/>
</dbReference>
<dbReference type="OrthoDB" id="4029442at2"/>
<organism evidence="2 3">
    <name type="scientific">Dethiosulfatarculus sandiegensis</name>
    <dbReference type="NCBI Taxonomy" id="1429043"/>
    <lineage>
        <taxon>Bacteria</taxon>
        <taxon>Pseudomonadati</taxon>
        <taxon>Thermodesulfobacteriota</taxon>
        <taxon>Desulfarculia</taxon>
        <taxon>Desulfarculales</taxon>
        <taxon>Desulfarculaceae</taxon>
        <taxon>Dethiosulfatarculus</taxon>
    </lineage>
</organism>
<feature type="domain" description="Pterin-binding" evidence="1">
    <location>
        <begin position="101"/>
        <end position="324"/>
    </location>
</feature>
<dbReference type="RefSeq" id="WP_044350908.1">
    <property type="nucleotide sequence ID" value="NZ_AZAC01000034.1"/>
</dbReference>
<dbReference type="GO" id="GO:0042558">
    <property type="term" value="P:pteridine-containing compound metabolic process"/>
    <property type="evidence" value="ECO:0007669"/>
    <property type="project" value="InterPro"/>
</dbReference>
<dbReference type="PATRIC" id="fig|1429043.3.peg.4298"/>
<dbReference type="Gene3D" id="3.20.20.20">
    <property type="entry name" value="Dihydropteroate synthase-like"/>
    <property type="match status" value="1"/>
</dbReference>
<keyword evidence="3" id="KW-1185">Reference proteome</keyword>
<reference evidence="2 3" key="1">
    <citation type="submission" date="2013-11" db="EMBL/GenBank/DDBJ databases">
        <title>Metagenomic analysis of a methanogenic consortium involved in long chain n-alkane degradation.</title>
        <authorList>
            <person name="Davidova I.A."/>
            <person name="Callaghan A.V."/>
            <person name="Wawrik B."/>
            <person name="Pruitt S."/>
            <person name="Marks C."/>
            <person name="Duncan K.E."/>
            <person name="Suflita J.M."/>
        </authorList>
    </citation>
    <scope>NUCLEOTIDE SEQUENCE [LARGE SCALE GENOMIC DNA]</scope>
    <source>
        <strain evidence="2 3">SPR</strain>
    </source>
</reference>
<dbReference type="InterPro" id="IPR045406">
    <property type="entry name" value="DUF6513"/>
</dbReference>
<accession>A0A0D2J8S9</accession>
<dbReference type="Proteomes" id="UP000032233">
    <property type="component" value="Unassembled WGS sequence"/>
</dbReference>
<dbReference type="InterPro" id="IPR011005">
    <property type="entry name" value="Dihydropteroate_synth-like_sf"/>
</dbReference>
<evidence type="ECO:0000313" key="2">
    <source>
        <dbReference type="EMBL" id="KIX12131.1"/>
    </source>
</evidence>
<evidence type="ECO:0000313" key="3">
    <source>
        <dbReference type="Proteomes" id="UP000032233"/>
    </source>
</evidence>
<dbReference type="STRING" id="1429043.X474_20280"/>
<dbReference type="InParanoid" id="A0A0D2J8S9"/>